<name>A0A2P2KKG3_RHIMU</name>
<accession>A0A2P2KKG3</accession>
<protein>
    <submittedName>
        <fullName evidence="2">Uncharacterized protein</fullName>
    </submittedName>
</protein>
<organism evidence="2">
    <name type="scientific">Rhizophora mucronata</name>
    <name type="common">Asiatic mangrove</name>
    <dbReference type="NCBI Taxonomy" id="61149"/>
    <lineage>
        <taxon>Eukaryota</taxon>
        <taxon>Viridiplantae</taxon>
        <taxon>Streptophyta</taxon>
        <taxon>Embryophyta</taxon>
        <taxon>Tracheophyta</taxon>
        <taxon>Spermatophyta</taxon>
        <taxon>Magnoliopsida</taxon>
        <taxon>eudicotyledons</taxon>
        <taxon>Gunneridae</taxon>
        <taxon>Pentapetalae</taxon>
        <taxon>rosids</taxon>
        <taxon>fabids</taxon>
        <taxon>Malpighiales</taxon>
        <taxon>Rhizophoraceae</taxon>
        <taxon>Rhizophora</taxon>
    </lineage>
</organism>
<evidence type="ECO:0000256" key="1">
    <source>
        <dbReference type="SAM" id="MobiDB-lite"/>
    </source>
</evidence>
<dbReference type="EMBL" id="GGEC01025728">
    <property type="protein sequence ID" value="MBX06212.1"/>
    <property type="molecule type" value="Transcribed_RNA"/>
</dbReference>
<reference evidence="2" key="1">
    <citation type="submission" date="2018-02" db="EMBL/GenBank/DDBJ databases">
        <title>Rhizophora mucronata_Transcriptome.</title>
        <authorList>
            <person name="Meera S.P."/>
            <person name="Sreeshan A."/>
            <person name="Augustine A."/>
        </authorList>
    </citation>
    <scope>NUCLEOTIDE SEQUENCE</scope>
    <source>
        <tissue evidence="2">Leaf</tissue>
    </source>
</reference>
<sequence>MASAHNGSKNLTHPKTESRTIVGCDESTS</sequence>
<evidence type="ECO:0000313" key="2">
    <source>
        <dbReference type="EMBL" id="MBX06212.1"/>
    </source>
</evidence>
<feature type="compositionally biased region" description="Polar residues" evidence="1">
    <location>
        <begin position="1"/>
        <end position="13"/>
    </location>
</feature>
<proteinExistence type="predicted"/>
<dbReference type="AlphaFoldDB" id="A0A2P2KKG3"/>
<feature type="region of interest" description="Disordered" evidence="1">
    <location>
        <begin position="1"/>
        <end position="29"/>
    </location>
</feature>